<feature type="region of interest" description="Disordered" evidence="3">
    <location>
        <begin position="54"/>
        <end position="73"/>
    </location>
</feature>
<feature type="region of interest" description="Disordered" evidence="3">
    <location>
        <begin position="1"/>
        <end position="21"/>
    </location>
</feature>
<evidence type="ECO:0000256" key="2">
    <source>
        <dbReference type="HAMAP-Rule" id="MF_01103"/>
    </source>
</evidence>
<dbReference type="InterPro" id="IPR009242">
    <property type="entry name" value="DUF896"/>
</dbReference>
<evidence type="ECO:0000256" key="1">
    <source>
        <dbReference type="ARBA" id="ARBA00022490"/>
    </source>
</evidence>
<dbReference type="PANTHER" id="PTHR37300">
    <property type="entry name" value="UPF0291 PROTEIN CBO2609/CLC_2481"/>
    <property type="match status" value="1"/>
</dbReference>
<comment type="subcellular location">
    <subcellularLocation>
        <location evidence="2">Cytoplasm</location>
    </subcellularLocation>
</comment>
<keyword evidence="1 2" id="KW-0963">Cytoplasm</keyword>
<name>A0A1I6KZE8_9FIRM</name>
<comment type="similarity">
    <text evidence="2">Belongs to the UPF0291 family.</text>
</comment>
<dbReference type="Pfam" id="PF05979">
    <property type="entry name" value="DUF896"/>
    <property type="match status" value="1"/>
</dbReference>
<dbReference type="OrthoDB" id="390105at2"/>
<evidence type="ECO:0000313" key="4">
    <source>
        <dbReference type="EMBL" id="SFR96300.1"/>
    </source>
</evidence>
<dbReference type="AlphaFoldDB" id="A0A1I6KZE8"/>
<dbReference type="STRING" id="37658.SAMN05661086_02914"/>
<keyword evidence="5" id="KW-1185">Reference proteome</keyword>
<accession>A0A1I6KZE8</accession>
<gene>
    <name evidence="4" type="ORF">SAMN05661086_02914</name>
</gene>
<dbReference type="RefSeq" id="WP_092562171.1">
    <property type="nucleotide sequence ID" value="NZ_FOYZ01000011.1"/>
</dbReference>
<protein>
    <recommendedName>
        <fullName evidence="2">UPF0291 protein SAMN05661086_02914</fullName>
    </recommendedName>
</protein>
<reference evidence="4 5" key="1">
    <citation type="submission" date="2016-10" db="EMBL/GenBank/DDBJ databases">
        <authorList>
            <person name="de Groot N.N."/>
        </authorList>
    </citation>
    <scope>NUCLEOTIDE SEQUENCE [LARGE SCALE GENOMIC DNA]</scope>
    <source>
        <strain evidence="4 5">743A</strain>
    </source>
</reference>
<dbReference type="Proteomes" id="UP000199659">
    <property type="component" value="Unassembled WGS sequence"/>
</dbReference>
<organism evidence="4 5">
    <name type="scientific">Anaeromicropila populeti</name>
    <dbReference type="NCBI Taxonomy" id="37658"/>
    <lineage>
        <taxon>Bacteria</taxon>
        <taxon>Bacillati</taxon>
        <taxon>Bacillota</taxon>
        <taxon>Clostridia</taxon>
        <taxon>Lachnospirales</taxon>
        <taxon>Lachnospiraceae</taxon>
        <taxon>Anaeromicropila</taxon>
    </lineage>
</organism>
<proteinExistence type="inferred from homology"/>
<evidence type="ECO:0000313" key="5">
    <source>
        <dbReference type="Proteomes" id="UP000199659"/>
    </source>
</evidence>
<dbReference type="PANTHER" id="PTHR37300:SF1">
    <property type="entry name" value="UPF0291 PROTEIN YNZC"/>
    <property type="match status" value="1"/>
</dbReference>
<dbReference type="HAMAP" id="MF_01103">
    <property type="entry name" value="UPF0291"/>
    <property type="match status" value="1"/>
</dbReference>
<dbReference type="SUPFAM" id="SSF158221">
    <property type="entry name" value="YnzC-like"/>
    <property type="match status" value="1"/>
</dbReference>
<evidence type="ECO:0000256" key="3">
    <source>
        <dbReference type="SAM" id="MobiDB-lite"/>
    </source>
</evidence>
<sequence length="73" mass="8367">MNEQDIHRINELYHKSQNEGLTPEEKIEQAQLRNAYIQAIRQNMRGTLNNVSVMNPDGTVTDLADVSKKNQKS</sequence>
<dbReference type="GO" id="GO:0005737">
    <property type="term" value="C:cytoplasm"/>
    <property type="evidence" value="ECO:0007669"/>
    <property type="project" value="UniProtKB-SubCell"/>
</dbReference>
<dbReference type="EMBL" id="FOYZ01000011">
    <property type="protein sequence ID" value="SFR96300.1"/>
    <property type="molecule type" value="Genomic_DNA"/>
</dbReference>
<dbReference type="Gene3D" id="1.10.287.540">
    <property type="entry name" value="Helix hairpin bin"/>
    <property type="match status" value="1"/>
</dbReference>